<dbReference type="SUPFAM" id="SSF75217">
    <property type="entry name" value="alpha/beta knot"/>
    <property type="match status" value="1"/>
</dbReference>
<dbReference type="GO" id="GO:0008168">
    <property type="term" value="F:methyltransferase activity"/>
    <property type="evidence" value="ECO:0007669"/>
    <property type="project" value="UniProtKB-KW"/>
</dbReference>
<accession>A0A382H021</accession>
<dbReference type="InterPro" id="IPR003742">
    <property type="entry name" value="RlmH-like"/>
</dbReference>
<organism evidence="5">
    <name type="scientific">marine metagenome</name>
    <dbReference type="NCBI Taxonomy" id="408172"/>
    <lineage>
        <taxon>unclassified sequences</taxon>
        <taxon>metagenomes</taxon>
        <taxon>ecological metagenomes</taxon>
    </lineage>
</organism>
<dbReference type="PANTHER" id="PTHR33603">
    <property type="entry name" value="METHYLTRANSFERASE"/>
    <property type="match status" value="1"/>
</dbReference>
<feature type="non-terminal residue" evidence="5">
    <location>
        <position position="121"/>
    </location>
</feature>
<comment type="similarity">
    <text evidence="4">Belongs to the RNA methyltransferase RlmH family.</text>
</comment>
<evidence type="ECO:0000256" key="1">
    <source>
        <dbReference type="ARBA" id="ARBA00022603"/>
    </source>
</evidence>
<proteinExistence type="inferred from homology"/>
<dbReference type="EMBL" id="UINC01058339">
    <property type="protein sequence ID" value="SVB80482.1"/>
    <property type="molecule type" value="Genomic_DNA"/>
</dbReference>
<dbReference type="Pfam" id="PF02590">
    <property type="entry name" value="SPOUT_MTase"/>
    <property type="match status" value="1"/>
</dbReference>
<dbReference type="Gene3D" id="3.40.1280.10">
    <property type="match status" value="1"/>
</dbReference>
<dbReference type="PANTHER" id="PTHR33603:SF1">
    <property type="entry name" value="RIBOSOMAL RNA LARGE SUBUNIT METHYLTRANSFERASE H"/>
    <property type="match status" value="1"/>
</dbReference>
<dbReference type="GO" id="GO:0032259">
    <property type="term" value="P:methylation"/>
    <property type="evidence" value="ECO:0007669"/>
    <property type="project" value="UniProtKB-KW"/>
</dbReference>
<evidence type="ECO:0000313" key="5">
    <source>
        <dbReference type="EMBL" id="SVB80482.1"/>
    </source>
</evidence>
<dbReference type="CDD" id="cd18081">
    <property type="entry name" value="RlmH-like"/>
    <property type="match status" value="1"/>
</dbReference>
<reference evidence="5" key="1">
    <citation type="submission" date="2018-05" db="EMBL/GenBank/DDBJ databases">
        <authorList>
            <person name="Lanie J.A."/>
            <person name="Ng W.-L."/>
            <person name="Kazmierczak K.M."/>
            <person name="Andrzejewski T.M."/>
            <person name="Davidsen T.M."/>
            <person name="Wayne K.J."/>
            <person name="Tettelin H."/>
            <person name="Glass J.I."/>
            <person name="Rusch D."/>
            <person name="Podicherti R."/>
            <person name="Tsui H.-C.T."/>
            <person name="Winkler M.E."/>
        </authorList>
    </citation>
    <scope>NUCLEOTIDE SEQUENCE</scope>
</reference>
<gene>
    <name evidence="5" type="ORF">METZ01_LOCUS233336</name>
</gene>
<evidence type="ECO:0000256" key="3">
    <source>
        <dbReference type="ARBA" id="ARBA00022691"/>
    </source>
</evidence>
<evidence type="ECO:0000256" key="2">
    <source>
        <dbReference type="ARBA" id="ARBA00022679"/>
    </source>
</evidence>
<dbReference type="AlphaFoldDB" id="A0A382H021"/>
<feature type="non-terminal residue" evidence="5">
    <location>
        <position position="1"/>
    </location>
</feature>
<evidence type="ECO:0008006" key="6">
    <source>
        <dbReference type="Google" id="ProtNLM"/>
    </source>
</evidence>
<protein>
    <recommendedName>
        <fullName evidence="6">23S rRNA (Pseudouridine(1915)-N(3))-methyltransferase RlmH</fullName>
    </recommendedName>
</protein>
<keyword evidence="1" id="KW-0489">Methyltransferase</keyword>
<evidence type="ECO:0000256" key="4">
    <source>
        <dbReference type="ARBA" id="ARBA00038303"/>
    </source>
</evidence>
<keyword evidence="3" id="KW-0949">S-adenosyl-L-methionine</keyword>
<keyword evidence="2" id="KW-0808">Transferase</keyword>
<dbReference type="InterPro" id="IPR029026">
    <property type="entry name" value="tRNA_m1G_MTases_N"/>
</dbReference>
<dbReference type="GO" id="GO:0006364">
    <property type="term" value="P:rRNA processing"/>
    <property type="evidence" value="ECO:0007669"/>
    <property type="project" value="InterPro"/>
</dbReference>
<sequence length="121" mass="13383">VRIHLVAVGKRMPSWISDGFSEYALRLRSGVQLKLIEVDTPRRGQKADLSRIVREEGTRLLQAAPAGTYRIALDQSGRSYDSESLAAQLEKWMTLGRDIALLVGGPDGLSDEVLESADQCW</sequence>
<name>A0A382H021_9ZZZZ</name>
<dbReference type="InterPro" id="IPR029028">
    <property type="entry name" value="Alpha/beta_knot_MTases"/>
</dbReference>